<keyword evidence="4 8" id="KW-0812">Transmembrane</keyword>
<evidence type="ECO:0000256" key="5">
    <source>
        <dbReference type="ARBA" id="ARBA00022989"/>
    </source>
</evidence>
<evidence type="ECO:0000313" key="12">
    <source>
        <dbReference type="Proteomes" id="UP000235703"/>
    </source>
</evidence>
<dbReference type="EMBL" id="PNFZ01000013">
    <property type="protein sequence ID" value="PMB96912.1"/>
    <property type="molecule type" value="Genomic_DNA"/>
</dbReference>
<feature type="domain" description="MacB-like periplasmic core" evidence="10">
    <location>
        <begin position="16"/>
        <end position="202"/>
    </location>
</feature>
<dbReference type="AlphaFoldDB" id="A0A2N6PDZ8"/>
<feature type="transmembrane region" description="Helical" evidence="8">
    <location>
        <begin position="339"/>
        <end position="358"/>
    </location>
</feature>
<proteinExistence type="inferred from homology"/>
<dbReference type="PANTHER" id="PTHR43738:SF1">
    <property type="entry name" value="HEMIN TRANSPORT SYSTEM PERMEASE PROTEIN HRTB-RELATED"/>
    <property type="match status" value="1"/>
</dbReference>
<organism evidence="11 12">
    <name type="scientific">Brevibacterium luteolum</name>
    <dbReference type="NCBI Taxonomy" id="199591"/>
    <lineage>
        <taxon>Bacteria</taxon>
        <taxon>Bacillati</taxon>
        <taxon>Actinomycetota</taxon>
        <taxon>Actinomycetes</taxon>
        <taxon>Micrococcales</taxon>
        <taxon>Brevibacteriaceae</taxon>
        <taxon>Brevibacterium</taxon>
    </lineage>
</organism>
<dbReference type="RefSeq" id="WP_102163235.1">
    <property type="nucleotide sequence ID" value="NZ_PNFZ01000013.1"/>
</dbReference>
<keyword evidence="5 8" id="KW-1133">Transmembrane helix</keyword>
<keyword evidence="3" id="KW-1003">Cell membrane</keyword>
<dbReference type="InterPro" id="IPR025857">
    <property type="entry name" value="MacB_PCD"/>
</dbReference>
<evidence type="ECO:0000313" key="11">
    <source>
        <dbReference type="EMBL" id="PMB96912.1"/>
    </source>
</evidence>
<evidence type="ECO:0000259" key="9">
    <source>
        <dbReference type="Pfam" id="PF02687"/>
    </source>
</evidence>
<name>A0A2N6PDZ8_9MICO</name>
<keyword evidence="6 8" id="KW-0472">Membrane</keyword>
<dbReference type="OrthoDB" id="5242186at2"/>
<reference evidence="11 12" key="1">
    <citation type="submission" date="2017-09" db="EMBL/GenBank/DDBJ databases">
        <title>Bacterial strain isolated from the female urinary microbiota.</title>
        <authorList>
            <person name="Thomas-White K."/>
            <person name="Kumar N."/>
            <person name="Forster S."/>
            <person name="Putonti C."/>
            <person name="Lawley T."/>
            <person name="Wolfe A.J."/>
        </authorList>
    </citation>
    <scope>NUCLEOTIDE SEQUENCE [LARGE SCALE GENOMIC DNA]</scope>
    <source>
        <strain evidence="11 12">UMB0680</strain>
    </source>
</reference>
<evidence type="ECO:0000256" key="2">
    <source>
        <dbReference type="ARBA" id="ARBA00022448"/>
    </source>
</evidence>
<accession>A0A2N6PDZ8</accession>
<gene>
    <name evidence="11" type="ORF">CJ198_14060</name>
</gene>
<dbReference type="Proteomes" id="UP000235703">
    <property type="component" value="Unassembled WGS sequence"/>
</dbReference>
<feature type="transmembrane region" description="Helical" evidence="8">
    <location>
        <begin position="304"/>
        <end position="327"/>
    </location>
</feature>
<keyword evidence="12" id="KW-1185">Reference proteome</keyword>
<comment type="subcellular location">
    <subcellularLocation>
        <location evidence="1">Cell membrane</location>
        <topology evidence="1">Multi-pass membrane protein</topology>
    </subcellularLocation>
</comment>
<feature type="domain" description="ABC3 transporter permease C-terminal" evidence="9">
    <location>
        <begin position="258"/>
        <end position="366"/>
    </location>
</feature>
<evidence type="ECO:0000256" key="1">
    <source>
        <dbReference type="ARBA" id="ARBA00004651"/>
    </source>
</evidence>
<evidence type="ECO:0000256" key="7">
    <source>
        <dbReference type="ARBA" id="ARBA00038076"/>
    </source>
</evidence>
<comment type="similarity">
    <text evidence="7">Belongs to the ABC-4 integral membrane protein family.</text>
</comment>
<keyword evidence="2" id="KW-0813">Transport</keyword>
<evidence type="ECO:0000256" key="3">
    <source>
        <dbReference type="ARBA" id="ARBA00022475"/>
    </source>
</evidence>
<feature type="transmembrane region" description="Helical" evidence="8">
    <location>
        <begin position="258"/>
        <end position="277"/>
    </location>
</feature>
<dbReference type="PANTHER" id="PTHR43738">
    <property type="entry name" value="ABC TRANSPORTER, MEMBRANE PROTEIN"/>
    <property type="match status" value="1"/>
</dbReference>
<dbReference type="Pfam" id="PF12704">
    <property type="entry name" value="MacB_PCD"/>
    <property type="match status" value="1"/>
</dbReference>
<dbReference type="InterPro" id="IPR003838">
    <property type="entry name" value="ABC3_permease_C"/>
</dbReference>
<comment type="caution">
    <text evidence="11">The sequence shown here is derived from an EMBL/GenBank/DDBJ whole genome shotgun (WGS) entry which is preliminary data.</text>
</comment>
<dbReference type="Pfam" id="PF02687">
    <property type="entry name" value="FtsX"/>
    <property type="match status" value="1"/>
</dbReference>
<dbReference type="GO" id="GO:0005886">
    <property type="term" value="C:plasma membrane"/>
    <property type="evidence" value="ECO:0007669"/>
    <property type="project" value="UniProtKB-SubCell"/>
</dbReference>
<evidence type="ECO:0000256" key="8">
    <source>
        <dbReference type="SAM" id="Phobius"/>
    </source>
</evidence>
<protein>
    <submittedName>
        <fullName evidence="11">ABC transporter substrate-binding protein</fullName>
    </submittedName>
</protein>
<sequence length="373" mass="38159">MFLAFREIKFAKGRFALMAAVVALISVLLIMLSGLTAGLARQSTSAIAELPASMVAFGSGSEDEEVDDPSYTQSRVTTDQVDAWQSTAGVSGAEPLGIVQSRLELDTSTQAAGFAAEPGSGIAPDALRAETIVLSEELATELSAKTGDIVTFGGTELEVAGTIPDQWYSHTPVAWIDLATWKSITHISDPEVAGTVVLANVTDTSVAAAGSQTAGTDVDDVRAEADDRAGTVSMTPKESFSALASYSSENGSLTLIQAFLYGISALVVAAFLSVWTIQRTREIAVVKALGGSTRYVLGDALGQALIVLGIGVIAGGIIGIAAGLALSSVAPFTVSPATTLLPMAGVVGIGLIAAAFAVRRVTRVDPLLALGGN</sequence>
<evidence type="ECO:0000256" key="4">
    <source>
        <dbReference type="ARBA" id="ARBA00022692"/>
    </source>
</evidence>
<evidence type="ECO:0000256" key="6">
    <source>
        <dbReference type="ARBA" id="ARBA00023136"/>
    </source>
</evidence>
<evidence type="ECO:0000259" key="10">
    <source>
        <dbReference type="Pfam" id="PF12704"/>
    </source>
</evidence>
<dbReference type="InterPro" id="IPR051125">
    <property type="entry name" value="ABC-4/HrtB_transporter"/>
</dbReference>